<dbReference type="InterPro" id="IPR036366">
    <property type="entry name" value="PGBDSf"/>
</dbReference>
<accession>I3VYC0</accession>
<dbReference type="PATRIC" id="fig|1094508.3.peg.2554"/>
<sequence>MNSFQTNNKSEVKIMTYPFTRTLTEGNTGQDVYRLQYALNAVGRYYLISSCNCKADGIFGPETKNALMSFQAWDNITVDGIFGNISSDHLVKRYNAGPVAVWGEKPLDQVFQS</sequence>
<dbReference type="EMBL" id="CP003184">
    <property type="protein sequence ID" value="AFK87515.1"/>
    <property type="molecule type" value="Genomic_DNA"/>
</dbReference>
<dbReference type="Gene3D" id="1.10.101.10">
    <property type="entry name" value="PGBD-like superfamily/PGBD"/>
    <property type="match status" value="1"/>
</dbReference>
<dbReference type="SUPFAM" id="SSF47090">
    <property type="entry name" value="PGBD-like"/>
    <property type="match status" value="1"/>
</dbReference>
<gene>
    <name evidence="2" type="ordered locus">Tsac_2519</name>
</gene>
<protein>
    <submittedName>
        <fullName evidence="2">Peptidoglycan-binding domain 1 protein</fullName>
    </submittedName>
</protein>
<evidence type="ECO:0000259" key="1">
    <source>
        <dbReference type="Pfam" id="PF01471"/>
    </source>
</evidence>
<feature type="domain" description="Peptidoglycan binding-like" evidence="1">
    <location>
        <begin position="28"/>
        <end position="84"/>
    </location>
</feature>
<dbReference type="Proteomes" id="UP000006178">
    <property type="component" value="Chromosome"/>
</dbReference>
<dbReference type="STRING" id="1094508.Tsac_2519"/>
<proteinExistence type="predicted"/>
<dbReference type="InterPro" id="IPR002477">
    <property type="entry name" value="Peptidoglycan-bd-like"/>
</dbReference>
<name>I3VYC0_THESW</name>
<dbReference type="KEGG" id="tsh:Tsac_2519"/>
<evidence type="ECO:0000313" key="3">
    <source>
        <dbReference type="Proteomes" id="UP000006178"/>
    </source>
</evidence>
<organism evidence="2 3">
    <name type="scientific">Thermoanaerobacterium saccharolyticum (strain DSM 8691 / JW/SL-YS485)</name>
    <dbReference type="NCBI Taxonomy" id="1094508"/>
    <lineage>
        <taxon>Bacteria</taxon>
        <taxon>Bacillati</taxon>
        <taxon>Bacillota</taxon>
        <taxon>Clostridia</taxon>
        <taxon>Thermoanaerobacterales</taxon>
        <taxon>Thermoanaerobacteraceae</taxon>
        <taxon>Thermoanaerobacterium</taxon>
    </lineage>
</organism>
<keyword evidence="3" id="KW-1185">Reference proteome</keyword>
<dbReference type="AlphaFoldDB" id="I3VYC0"/>
<dbReference type="Pfam" id="PF01471">
    <property type="entry name" value="PG_binding_1"/>
    <property type="match status" value="1"/>
</dbReference>
<evidence type="ECO:0000313" key="2">
    <source>
        <dbReference type="EMBL" id="AFK87515.1"/>
    </source>
</evidence>
<dbReference type="InterPro" id="IPR036365">
    <property type="entry name" value="PGBD-like_sf"/>
</dbReference>
<reference evidence="2 3" key="1">
    <citation type="journal article" date="2014" name="Appl. Environ. Microbiol.">
        <title>Profile of Secreted Hydrolases, Associated Proteins, and SlpA in Thermoanaerobacterium saccharolyticum during the Degradation of Hemicellulose.</title>
        <authorList>
            <person name="Currie D.H."/>
            <person name="Guss A.M."/>
            <person name="Herring C.D."/>
            <person name="Giannone R.J."/>
            <person name="Johnson C.M."/>
            <person name="Lankford P.K."/>
            <person name="Brown S.D."/>
            <person name="Hettich R.L."/>
            <person name="Lynd L.R."/>
        </authorList>
    </citation>
    <scope>NUCLEOTIDE SEQUENCE [LARGE SCALE GENOMIC DNA]</scope>
    <source>
        <strain evidence="3">DSM 8691 / JW/SL-YS485</strain>
    </source>
</reference>
<dbReference type="BioCyc" id="TSAC1094508:GLMA-2558-MONOMER"/>
<dbReference type="eggNOG" id="COG3409">
    <property type="taxonomic scope" value="Bacteria"/>
</dbReference>